<dbReference type="InterPro" id="IPR045010">
    <property type="entry name" value="MDR_fam"/>
</dbReference>
<keyword evidence="1" id="KW-0560">Oxidoreductase</keyword>
<dbReference type="InterPro" id="IPR036291">
    <property type="entry name" value="NAD(P)-bd_dom_sf"/>
</dbReference>
<dbReference type="Proteomes" id="UP000311382">
    <property type="component" value="Unassembled WGS sequence"/>
</dbReference>
<dbReference type="CDD" id="cd05288">
    <property type="entry name" value="PGDH"/>
    <property type="match status" value="1"/>
</dbReference>
<feature type="domain" description="Enoyl reductase (ER)" evidence="2">
    <location>
        <begin position="34"/>
        <end position="349"/>
    </location>
</feature>
<dbReference type="PANTHER" id="PTHR43205:SF42">
    <property type="entry name" value="ALCOHOL DEHYDROGENASE, ZINC-CONTAINING (AFU_ORTHOLOGUE AFUA_7G04530)"/>
    <property type="match status" value="1"/>
</dbReference>
<dbReference type="SMART" id="SM00829">
    <property type="entry name" value="PKS_ER"/>
    <property type="match status" value="1"/>
</dbReference>
<dbReference type="SUPFAM" id="SSF51735">
    <property type="entry name" value="NAD(P)-binding Rossmann-fold domains"/>
    <property type="match status" value="1"/>
</dbReference>
<dbReference type="Pfam" id="PF00107">
    <property type="entry name" value="ADH_zinc_N"/>
    <property type="match status" value="1"/>
</dbReference>
<dbReference type="InterPro" id="IPR011032">
    <property type="entry name" value="GroES-like_sf"/>
</dbReference>
<dbReference type="InterPro" id="IPR020843">
    <property type="entry name" value="ER"/>
</dbReference>
<gene>
    <name evidence="3" type="ORF">DMC30DRAFT_351173</name>
</gene>
<organism evidence="3 4">
    <name type="scientific">Rhodotorula diobovata</name>
    <dbReference type="NCBI Taxonomy" id="5288"/>
    <lineage>
        <taxon>Eukaryota</taxon>
        <taxon>Fungi</taxon>
        <taxon>Dikarya</taxon>
        <taxon>Basidiomycota</taxon>
        <taxon>Pucciniomycotina</taxon>
        <taxon>Microbotryomycetes</taxon>
        <taxon>Sporidiobolales</taxon>
        <taxon>Sporidiobolaceae</taxon>
        <taxon>Rhodotorula</taxon>
    </lineage>
</organism>
<dbReference type="FunFam" id="3.40.50.720:FF:000121">
    <property type="entry name" value="Prostaglandin reductase 2"/>
    <property type="match status" value="1"/>
</dbReference>
<evidence type="ECO:0000259" key="2">
    <source>
        <dbReference type="SMART" id="SM00829"/>
    </source>
</evidence>
<dbReference type="Gene3D" id="3.90.180.10">
    <property type="entry name" value="Medium-chain alcohol dehydrogenases, catalytic domain"/>
    <property type="match status" value="1"/>
</dbReference>
<dbReference type="EMBL" id="SOZI01000050">
    <property type="protein sequence ID" value="TNY21109.1"/>
    <property type="molecule type" value="Genomic_DNA"/>
</dbReference>
<evidence type="ECO:0000313" key="4">
    <source>
        <dbReference type="Proteomes" id="UP000311382"/>
    </source>
</evidence>
<accession>A0A5C5FXU1</accession>
<comment type="caution">
    <text evidence="3">The sequence shown here is derived from an EMBL/GenBank/DDBJ whole genome shotgun (WGS) entry which is preliminary data.</text>
</comment>
<evidence type="ECO:0000313" key="3">
    <source>
        <dbReference type="EMBL" id="TNY21109.1"/>
    </source>
</evidence>
<dbReference type="OrthoDB" id="809632at2759"/>
<reference evidence="3 4" key="1">
    <citation type="submission" date="2019-03" db="EMBL/GenBank/DDBJ databases">
        <title>Rhodosporidium diobovatum UCD-FST 08-225 genome sequencing, assembly, and annotation.</title>
        <authorList>
            <person name="Fakankun I.U."/>
            <person name="Fristensky B."/>
            <person name="Levin D.B."/>
        </authorList>
    </citation>
    <scope>NUCLEOTIDE SEQUENCE [LARGE SCALE GENOMIC DNA]</scope>
    <source>
        <strain evidence="3 4">UCD-FST 08-225</strain>
    </source>
</reference>
<dbReference type="InterPro" id="IPR041694">
    <property type="entry name" value="ADH_N_2"/>
</dbReference>
<proteinExistence type="predicted"/>
<dbReference type="Gene3D" id="3.40.50.720">
    <property type="entry name" value="NAD(P)-binding Rossmann-like Domain"/>
    <property type="match status" value="1"/>
</dbReference>
<dbReference type="SUPFAM" id="SSF50129">
    <property type="entry name" value="GroES-like"/>
    <property type="match status" value="1"/>
</dbReference>
<dbReference type="AlphaFoldDB" id="A0A5C5FXU1"/>
<dbReference type="InterPro" id="IPR013149">
    <property type="entry name" value="ADH-like_C"/>
</dbReference>
<sequence length="359" mass="38644">MAPLPSTLPRTFSRITLRERPKGSINPSLDGKTGTFTLEHDVPMYRDEDLKDDEAIVQVDWISVDPAMRGWLNPTRSYIAPVAIGAPMRAGGVGRIVRLPKGAKGDLRVGDWVVGTLNWTQYAKVPVKELQKIQTDQTVSPTLYLGALGMPGQTAYWGLHGVAKIKPGETVVVTGAAGAVGSLACQLAKIHGCRVVAIAGGAAKCAFLREDLGIETVLDYKSATFKKDFRAVGYVDVVFENVGGEILDMILGRLNKNARVALCGAISAYNTSAPSGLQGYLNLISQRAKIEGFVVFDYADRYHIAAKEMAEHIRAGKLKVRETHIHGLDECVNALVGLFEGKNTGKMLVKIGDDGAAKL</sequence>
<evidence type="ECO:0000256" key="1">
    <source>
        <dbReference type="ARBA" id="ARBA00023002"/>
    </source>
</evidence>
<keyword evidence="4" id="KW-1185">Reference proteome</keyword>
<protein>
    <recommendedName>
        <fullName evidence="2">Enoyl reductase (ER) domain-containing protein</fullName>
    </recommendedName>
</protein>
<dbReference type="PANTHER" id="PTHR43205">
    <property type="entry name" value="PROSTAGLANDIN REDUCTASE"/>
    <property type="match status" value="1"/>
</dbReference>
<dbReference type="Pfam" id="PF16884">
    <property type="entry name" value="ADH_N_2"/>
    <property type="match status" value="1"/>
</dbReference>
<name>A0A5C5FXU1_9BASI</name>
<dbReference type="GO" id="GO:0016628">
    <property type="term" value="F:oxidoreductase activity, acting on the CH-CH group of donors, NAD or NADP as acceptor"/>
    <property type="evidence" value="ECO:0007669"/>
    <property type="project" value="InterPro"/>
</dbReference>